<keyword evidence="3" id="KW-1185">Reference proteome</keyword>
<gene>
    <name evidence="2" type="ORF">BSL78_17891</name>
</gene>
<dbReference type="AlphaFoldDB" id="A0A2G8KB70"/>
<dbReference type="Proteomes" id="UP000230750">
    <property type="component" value="Unassembled WGS sequence"/>
</dbReference>
<feature type="compositionally biased region" description="Basic and acidic residues" evidence="1">
    <location>
        <begin position="252"/>
        <end position="265"/>
    </location>
</feature>
<evidence type="ECO:0000313" key="3">
    <source>
        <dbReference type="Proteomes" id="UP000230750"/>
    </source>
</evidence>
<dbReference type="EMBL" id="MRZV01000724">
    <property type="protein sequence ID" value="PIK45247.1"/>
    <property type="molecule type" value="Genomic_DNA"/>
</dbReference>
<protein>
    <submittedName>
        <fullName evidence="2">Uncharacterized protein</fullName>
    </submittedName>
</protein>
<sequence>MQLGQLRKGAGLISSGNILILWNAKWTMVLIVHQVPANDQRQLSSPHETGELYGTSVPRKEPRYKKRLETPSIGSTLPNRYRTNEKKTRRLIKVDDDNLSWDGSVSSGIASPDGARSPVFPQDLSPTSDNFTLRRGYYNPSSPTRRSSGEYSPGRSSDDIFNLGDREQHPDYSRTILNTSRSYDMNEGHDDGGMDLHPAREDYPGYPKTTQNPMMEKPMFEEGSMDSGNATWYNSGESTMGDTGDIPPRRSLWTEEHGTAPDDTRVSTLGGTRHYGT</sequence>
<feature type="compositionally biased region" description="Polar residues" evidence="1">
    <location>
        <begin position="226"/>
        <end position="241"/>
    </location>
</feature>
<accession>A0A2G8KB70</accession>
<feature type="region of interest" description="Disordered" evidence="1">
    <location>
        <begin position="222"/>
        <end position="277"/>
    </location>
</feature>
<reference evidence="2 3" key="1">
    <citation type="journal article" date="2017" name="PLoS Biol.">
        <title>The sea cucumber genome provides insights into morphological evolution and visceral regeneration.</title>
        <authorList>
            <person name="Zhang X."/>
            <person name="Sun L."/>
            <person name="Yuan J."/>
            <person name="Sun Y."/>
            <person name="Gao Y."/>
            <person name="Zhang L."/>
            <person name="Li S."/>
            <person name="Dai H."/>
            <person name="Hamel J.F."/>
            <person name="Liu C."/>
            <person name="Yu Y."/>
            <person name="Liu S."/>
            <person name="Lin W."/>
            <person name="Guo K."/>
            <person name="Jin S."/>
            <person name="Xu P."/>
            <person name="Storey K.B."/>
            <person name="Huan P."/>
            <person name="Zhang T."/>
            <person name="Zhou Y."/>
            <person name="Zhang J."/>
            <person name="Lin C."/>
            <person name="Li X."/>
            <person name="Xing L."/>
            <person name="Huo D."/>
            <person name="Sun M."/>
            <person name="Wang L."/>
            <person name="Mercier A."/>
            <person name="Li F."/>
            <person name="Yang H."/>
            <person name="Xiang J."/>
        </authorList>
    </citation>
    <scope>NUCLEOTIDE SEQUENCE [LARGE SCALE GENOMIC DNA]</scope>
    <source>
        <strain evidence="2">Shaxun</strain>
        <tissue evidence="2">Muscle</tissue>
    </source>
</reference>
<comment type="caution">
    <text evidence="2">The sequence shown here is derived from an EMBL/GenBank/DDBJ whole genome shotgun (WGS) entry which is preliminary data.</text>
</comment>
<feature type="region of interest" description="Disordered" evidence="1">
    <location>
        <begin position="103"/>
        <end position="170"/>
    </location>
</feature>
<proteinExistence type="predicted"/>
<organism evidence="2 3">
    <name type="scientific">Stichopus japonicus</name>
    <name type="common">Sea cucumber</name>
    <dbReference type="NCBI Taxonomy" id="307972"/>
    <lineage>
        <taxon>Eukaryota</taxon>
        <taxon>Metazoa</taxon>
        <taxon>Echinodermata</taxon>
        <taxon>Eleutherozoa</taxon>
        <taxon>Echinozoa</taxon>
        <taxon>Holothuroidea</taxon>
        <taxon>Aspidochirotacea</taxon>
        <taxon>Aspidochirotida</taxon>
        <taxon>Stichopodidae</taxon>
        <taxon>Apostichopus</taxon>
    </lineage>
</organism>
<evidence type="ECO:0000256" key="1">
    <source>
        <dbReference type="SAM" id="MobiDB-lite"/>
    </source>
</evidence>
<name>A0A2G8KB70_STIJA</name>
<evidence type="ECO:0000313" key="2">
    <source>
        <dbReference type="EMBL" id="PIK45247.1"/>
    </source>
</evidence>
<feature type="region of interest" description="Disordered" evidence="1">
    <location>
        <begin position="41"/>
        <end position="84"/>
    </location>
</feature>
<feature type="compositionally biased region" description="Polar residues" evidence="1">
    <location>
        <begin position="139"/>
        <end position="150"/>
    </location>
</feature>